<organism evidence="1 2">
    <name type="scientific">Halorubrum salipaludis</name>
    <dbReference type="NCBI Taxonomy" id="2032630"/>
    <lineage>
        <taxon>Archaea</taxon>
        <taxon>Methanobacteriati</taxon>
        <taxon>Methanobacteriota</taxon>
        <taxon>Stenosarchaea group</taxon>
        <taxon>Halobacteria</taxon>
        <taxon>Halobacteriales</taxon>
        <taxon>Haloferacaceae</taxon>
        <taxon>Halorubrum</taxon>
    </lineage>
</organism>
<sequence>MVVRFNECDEAILSHLQEGRVTSAYLETEIEWSRSYITQRLKRLEEHRLVQNLGDTGLYELDTNESDIGS</sequence>
<dbReference type="InterPro" id="IPR036390">
    <property type="entry name" value="WH_DNA-bd_sf"/>
</dbReference>
<protein>
    <submittedName>
        <fullName evidence="1">Winged helix-turn-helix domain-containing protein</fullName>
    </submittedName>
</protein>
<dbReference type="AlphaFoldDB" id="A0A2A2F8E3"/>
<evidence type="ECO:0000313" key="1">
    <source>
        <dbReference type="EMBL" id="PAU80892.1"/>
    </source>
</evidence>
<dbReference type="SUPFAM" id="SSF46785">
    <property type="entry name" value="Winged helix' DNA-binding domain"/>
    <property type="match status" value="1"/>
</dbReference>
<dbReference type="Gene3D" id="1.10.10.10">
    <property type="entry name" value="Winged helix-like DNA-binding domain superfamily/Winged helix DNA-binding domain"/>
    <property type="match status" value="1"/>
</dbReference>
<accession>A0A2A2F8E3</accession>
<dbReference type="InterPro" id="IPR036388">
    <property type="entry name" value="WH-like_DNA-bd_sf"/>
</dbReference>
<evidence type="ECO:0000313" key="2">
    <source>
        <dbReference type="Proteomes" id="UP000218083"/>
    </source>
</evidence>
<dbReference type="Proteomes" id="UP000218083">
    <property type="component" value="Unassembled WGS sequence"/>
</dbReference>
<name>A0A2A2F8E3_9EURY</name>
<gene>
    <name evidence="1" type="ORF">CK500_15245</name>
</gene>
<dbReference type="EMBL" id="NSKC01000011">
    <property type="protein sequence ID" value="PAU80892.1"/>
    <property type="molecule type" value="Genomic_DNA"/>
</dbReference>
<keyword evidence="2" id="KW-1185">Reference proteome</keyword>
<proteinExistence type="predicted"/>
<comment type="caution">
    <text evidence="1">The sequence shown here is derived from an EMBL/GenBank/DDBJ whole genome shotgun (WGS) entry which is preliminary data.</text>
</comment>
<reference evidence="1 2" key="1">
    <citation type="submission" date="2017-08" db="EMBL/GenBank/DDBJ databases">
        <title>The strain WRN001 was isolated from Binhai saline alkaline soil, Tianjin, China.</title>
        <authorList>
            <person name="Liu D."/>
            <person name="Zhang G."/>
        </authorList>
    </citation>
    <scope>NUCLEOTIDE SEQUENCE [LARGE SCALE GENOMIC DNA]</scope>
    <source>
        <strain evidence="1 2">WN019</strain>
    </source>
</reference>